<accession>A0A511DRH5</accession>
<dbReference type="GeneID" id="71567254"/>
<dbReference type="Proteomes" id="UP000321893">
    <property type="component" value="Unassembled WGS sequence"/>
</dbReference>
<reference evidence="1" key="1">
    <citation type="submission" date="2019-07" db="EMBL/GenBank/DDBJ databases">
        <title>Whole genome shotgun sequence of Lactobacillus kefiri NBRC 15888.</title>
        <authorList>
            <person name="Hosoyama A."/>
            <person name="Uohara A."/>
            <person name="Ohji S."/>
            <person name="Ichikawa N."/>
        </authorList>
    </citation>
    <scope>NUCLEOTIDE SEQUENCE [LARGE SCALE GENOMIC DNA]</scope>
    <source>
        <strain evidence="1">NBRC 15888</strain>
    </source>
</reference>
<gene>
    <name evidence="1" type="ORF">LKE01_02700</name>
</gene>
<dbReference type="STRING" id="1423764.FC95_GL001742"/>
<proteinExistence type="predicted"/>
<sequence length="137" mass="15790">MKLFKRSGRLFISGMEIASVIYLLLLSIQVQTTFPSAKNIFSILIMGGLIGIFSGLLNIDDYRIELPIHFVVTFLIVLGIMFINGWVEWQNPTFWLAFGIEYLFVYGLAWLIVFLSGNLKVKRINKTLRKRNQSLKK</sequence>
<protein>
    <submittedName>
        <fullName evidence="1">Uncharacterized protein</fullName>
    </submittedName>
</protein>
<keyword evidence="2" id="KW-1185">Reference proteome</keyword>
<evidence type="ECO:0000313" key="1">
    <source>
        <dbReference type="EMBL" id="GEL27450.1"/>
    </source>
</evidence>
<dbReference type="Pfam" id="PF11457">
    <property type="entry name" value="DUF3021"/>
    <property type="match status" value="1"/>
</dbReference>
<dbReference type="OrthoDB" id="2322568at2"/>
<dbReference type="InterPro" id="IPR021560">
    <property type="entry name" value="DUF3021"/>
</dbReference>
<dbReference type="RefSeq" id="WP_082619675.1">
    <property type="nucleotide sequence ID" value="NZ_BJVK01000002.1"/>
</dbReference>
<dbReference type="EMBL" id="BJVK01000002">
    <property type="protein sequence ID" value="GEL27450.1"/>
    <property type="molecule type" value="Genomic_DNA"/>
</dbReference>
<name>A0A511DRH5_LENKE</name>
<organism evidence="1 2">
    <name type="scientific">Lentilactobacillus kefiri</name>
    <name type="common">Lactobacillus kefiri</name>
    <dbReference type="NCBI Taxonomy" id="33962"/>
    <lineage>
        <taxon>Bacteria</taxon>
        <taxon>Bacillati</taxon>
        <taxon>Bacillota</taxon>
        <taxon>Bacilli</taxon>
        <taxon>Lactobacillales</taxon>
        <taxon>Lactobacillaceae</taxon>
        <taxon>Lentilactobacillus</taxon>
    </lineage>
</organism>
<comment type="caution">
    <text evidence="1">The sequence shown here is derived from an EMBL/GenBank/DDBJ whole genome shotgun (WGS) entry which is preliminary data.</text>
</comment>
<evidence type="ECO:0000313" key="2">
    <source>
        <dbReference type="Proteomes" id="UP000321893"/>
    </source>
</evidence>
<dbReference type="AlphaFoldDB" id="A0A511DRH5"/>